<gene>
    <name evidence="1" type="ORF">TNCV_3519521</name>
    <name evidence="2" type="ORF">TNCV_3519591</name>
</gene>
<name>A0A8X6SPJ8_TRICX</name>
<dbReference type="EMBL" id="BMAU01021345">
    <property type="protein sequence ID" value="GFY17597.1"/>
    <property type="molecule type" value="Genomic_DNA"/>
</dbReference>
<comment type="caution">
    <text evidence="1">The sequence shown here is derived from an EMBL/GenBank/DDBJ whole genome shotgun (WGS) entry which is preliminary data.</text>
</comment>
<organism evidence="1 3">
    <name type="scientific">Trichonephila clavipes</name>
    <name type="common">Golden silk orbweaver</name>
    <name type="synonym">Nephila clavipes</name>
    <dbReference type="NCBI Taxonomy" id="2585209"/>
    <lineage>
        <taxon>Eukaryota</taxon>
        <taxon>Metazoa</taxon>
        <taxon>Ecdysozoa</taxon>
        <taxon>Arthropoda</taxon>
        <taxon>Chelicerata</taxon>
        <taxon>Arachnida</taxon>
        <taxon>Araneae</taxon>
        <taxon>Araneomorphae</taxon>
        <taxon>Entelegynae</taxon>
        <taxon>Araneoidea</taxon>
        <taxon>Nephilidae</taxon>
        <taxon>Trichonephila</taxon>
    </lineage>
</organism>
<reference evidence="1" key="1">
    <citation type="submission" date="2020-08" db="EMBL/GenBank/DDBJ databases">
        <title>Multicomponent nature underlies the extraordinary mechanical properties of spider dragline silk.</title>
        <authorList>
            <person name="Kono N."/>
            <person name="Nakamura H."/>
            <person name="Mori M."/>
            <person name="Yoshida Y."/>
            <person name="Ohtoshi R."/>
            <person name="Malay A.D."/>
            <person name="Moran D.A.P."/>
            <person name="Tomita M."/>
            <person name="Numata K."/>
            <person name="Arakawa K."/>
        </authorList>
    </citation>
    <scope>NUCLEOTIDE SEQUENCE</scope>
</reference>
<evidence type="ECO:0000313" key="2">
    <source>
        <dbReference type="EMBL" id="GFY17604.1"/>
    </source>
</evidence>
<dbReference type="EMBL" id="BMAU01021345">
    <property type="protein sequence ID" value="GFY17604.1"/>
    <property type="molecule type" value="Genomic_DNA"/>
</dbReference>
<protein>
    <submittedName>
        <fullName evidence="1">Uncharacterized protein</fullName>
    </submittedName>
</protein>
<proteinExistence type="predicted"/>
<dbReference type="Proteomes" id="UP000887159">
    <property type="component" value="Unassembled WGS sequence"/>
</dbReference>
<dbReference type="AlphaFoldDB" id="A0A8X6SPJ8"/>
<accession>A0A8X6SPJ8</accession>
<keyword evidence="3" id="KW-1185">Reference proteome</keyword>
<evidence type="ECO:0000313" key="1">
    <source>
        <dbReference type="EMBL" id="GFY17597.1"/>
    </source>
</evidence>
<sequence length="80" mass="8923">MKKNTGVHTVEGILSIKVTRRLIYPPYVVRGTVTKLISVTPAYCLKEPLKFGRRQGIHCEDPLRLSITDDGSVNEDRQGG</sequence>
<evidence type="ECO:0000313" key="3">
    <source>
        <dbReference type="Proteomes" id="UP000887159"/>
    </source>
</evidence>